<dbReference type="Proteomes" id="UP001379235">
    <property type="component" value="Unassembled WGS sequence"/>
</dbReference>
<keyword evidence="4" id="KW-1185">Reference proteome</keyword>
<reference evidence="3 4" key="1">
    <citation type="submission" date="2024-03" db="EMBL/GenBank/DDBJ databases">
        <authorList>
            <person name="Jo J.-H."/>
        </authorList>
    </citation>
    <scope>NUCLEOTIDE SEQUENCE [LARGE SCALE GENOMIC DNA]</scope>
    <source>
        <strain evidence="3 4">AS3R-12</strain>
    </source>
</reference>
<dbReference type="EMBL" id="JBBHJY010000002">
    <property type="protein sequence ID" value="MEJ6009420.1"/>
    <property type="molecule type" value="Genomic_DNA"/>
</dbReference>
<feature type="region of interest" description="Disordered" evidence="1">
    <location>
        <begin position="1"/>
        <end position="35"/>
    </location>
</feature>
<feature type="compositionally biased region" description="Polar residues" evidence="1">
    <location>
        <begin position="22"/>
        <end position="35"/>
    </location>
</feature>
<protein>
    <submittedName>
        <fullName evidence="3">DsDNA nuclease domain-containing protein</fullName>
    </submittedName>
</protein>
<feature type="domain" description="CD-NTase associated protein 4-like DNA endonuclease" evidence="2">
    <location>
        <begin position="30"/>
        <end position="241"/>
    </location>
</feature>
<dbReference type="RefSeq" id="WP_339965477.1">
    <property type="nucleotide sequence ID" value="NZ_JBBHJY010000002.1"/>
</dbReference>
<organism evidence="3 4">
    <name type="scientific">Novosphingobium aquae</name>
    <dbReference type="NCBI Taxonomy" id="3133435"/>
    <lineage>
        <taxon>Bacteria</taxon>
        <taxon>Pseudomonadati</taxon>
        <taxon>Pseudomonadota</taxon>
        <taxon>Alphaproteobacteria</taxon>
        <taxon>Sphingomonadales</taxon>
        <taxon>Sphingomonadaceae</taxon>
        <taxon>Novosphingobium</taxon>
    </lineage>
</organism>
<dbReference type="Pfam" id="PF14130">
    <property type="entry name" value="Cap4_nuclease"/>
    <property type="match status" value="1"/>
</dbReference>
<evidence type="ECO:0000313" key="4">
    <source>
        <dbReference type="Proteomes" id="UP001379235"/>
    </source>
</evidence>
<proteinExistence type="predicted"/>
<evidence type="ECO:0000259" key="2">
    <source>
        <dbReference type="Pfam" id="PF14130"/>
    </source>
</evidence>
<sequence>MDEPADASSEPKDGATLAVQDPAQQLNTTDPGDATSRNYRYQHAYGIIIMVAANRGVRPYVAIWCEHHEDFLAQRTDDVFDGYQIKTSRPESGAWKLTDGELTKSIGRFLDLVEAFGDKIGDLFFVSNKDFDRVTPESKNERQRGRCPPLFLEHVKACSTRSEIAAPFDSAFDELQATCGCSPEQLIAVLHRMDLVLGPSRGEFDATISNEHLPQLDDCRSFTPNQLNAFRDDLVALIYRASSLQVTDPIRHLRPLVAPRDGDPALAAKKIVIADALRYDGASATPDFRYPGDPKLDLSAGLKSDILEQKFDAAGLKEEIEYISERARAAEYNLLEDAMRRPERFPALLRQIEQRVHGELSEAYLRARQQPSPFGPAMLIDAQDRLRRVAADDAVVIGRHSYDCLMGVAGLLTGECRVWWSPRFPLNPPVVT</sequence>
<name>A0ABU8S627_9SPHN</name>
<dbReference type="InterPro" id="IPR025382">
    <property type="entry name" value="Cap4-like_endonuclease_dom"/>
</dbReference>
<accession>A0ABU8S627</accession>
<comment type="caution">
    <text evidence="3">The sequence shown here is derived from an EMBL/GenBank/DDBJ whole genome shotgun (WGS) entry which is preliminary data.</text>
</comment>
<gene>
    <name evidence="3" type="ORF">WG900_05755</name>
</gene>
<evidence type="ECO:0000313" key="3">
    <source>
        <dbReference type="EMBL" id="MEJ6009420.1"/>
    </source>
</evidence>
<evidence type="ECO:0000256" key="1">
    <source>
        <dbReference type="SAM" id="MobiDB-lite"/>
    </source>
</evidence>